<accession>A0ABQ4YX40</accession>
<feature type="compositionally biased region" description="Basic residues" evidence="1">
    <location>
        <begin position="65"/>
        <end position="75"/>
    </location>
</feature>
<feature type="region of interest" description="Disordered" evidence="1">
    <location>
        <begin position="55"/>
        <end position="96"/>
    </location>
</feature>
<dbReference type="Proteomes" id="UP001151760">
    <property type="component" value="Unassembled WGS sequence"/>
</dbReference>
<dbReference type="EMBL" id="BQNB010010815">
    <property type="protein sequence ID" value="GJS82320.1"/>
    <property type="molecule type" value="Genomic_DNA"/>
</dbReference>
<comment type="caution">
    <text evidence="2">The sequence shown here is derived from an EMBL/GenBank/DDBJ whole genome shotgun (WGS) entry which is preliminary data.</text>
</comment>
<reference evidence="2" key="2">
    <citation type="submission" date="2022-01" db="EMBL/GenBank/DDBJ databases">
        <authorList>
            <person name="Yamashiro T."/>
            <person name="Shiraishi A."/>
            <person name="Satake H."/>
            <person name="Nakayama K."/>
        </authorList>
    </citation>
    <scope>NUCLEOTIDE SEQUENCE</scope>
</reference>
<keyword evidence="3" id="KW-1185">Reference proteome</keyword>
<evidence type="ECO:0000256" key="1">
    <source>
        <dbReference type="SAM" id="MobiDB-lite"/>
    </source>
</evidence>
<evidence type="ECO:0000313" key="3">
    <source>
        <dbReference type="Proteomes" id="UP001151760"/>
    </source>
</evidence>
<sequence>MKFTIIRAPSPYNVILGRTTENFKGNTFLHPLDDEIPNTKRYRHFGYLDDHHLRMSNAGKEAGNRRRASGGKRTKDKGNKGRQCNEGNPGESSCPR</sequence>
<gene>
    <name evidence="2" type="ORF">Tco_0748861</name>
</gene>
<name>A0ABQ4YX40_9ASTR</name>
<protein>
    <submittedName>
        <fullName evidence="2">Uncharacterized protein</fullName>
    </submittedName>
</protein>
<organism evidence="2 3">
    <name type="scientific">Tanacetum coccineum</name>
    <dbReference type="NCBI Taxonomy" id="301880"/>
    <lineage>
        <taxon>Eukaryota</taxon>
        <taxon>Viridiplantae</taxon>
        <taxon>Streptophyta</taxon>
        <taxon>Embryophyta</taxon>
        <taxon>Tracheophyta</taxon>
        <taxon>Spermatophyta</taxon>
        <taxon>Magnoliopsida</taxon>
        <taxon>eudicotyledons</taxon>
        <taxon>Gunneridae</taxon>
        <taxon>Pentapetalae</taxon>
        <taxon>asterids</taxon>
        <taxon>campanulids</taxon>
        <taxon>Asterales</taxon>
        <taxon>Asteraceae</taxon>
        <taxon>Asteroideae</taxon>
        <taxon>Anthemideae</taxon>
        <taxon>Anthemidinae</taxon>
        <taxon>Tanacetum</taxon>
    </lineage>
</organism>
<evidence type="ECO:0000313" key="2">
    <source>
        <dbReference type="EMBL" id="GJS82320.1"/>
    </source>
</evidence>
<proteinExistence type="predicted"/>
<reference evidence="2" key="1">
    <citation type="journal article" date="2022" name="Int. J. Mol. Sci.">
        <title>Draft Genome of Tanacetum Coccineum: Genomic Comparison of Closely Related Tanacetum-Family Plants.</title>
        <authorList>
            <person name="Yamashiro T."/>
            <person name="Shiraishi A."/>
            <person name="Nakayama K."/>
            <person name="Satake H."/>
        </authorList>
    </citation>
    <scope>NUCLEOTIDE SEQUENCE</scope>
</reference>